<gene>
    <name evidence="1" type="ORF">C1645_837977</name>
</gene>
<name>A0A397SDM3_9GLOM</name>
<proteinExistence type="predicted"/>
<reference evidence="1 2" key="1">
    <citation type="submission" date="2018-06" db="EMBL/GenBank/DDBJ databases">
        <title>Comparative genomics reveals the genomic features of Rhizophagus irregularis, R. cerebriforme, R. diaphanum and Gigaspora rosea, and their symbiotic lifestyle signature.</title>
        <authorList>
            <person name="Morin E."/>
            <person name="San Clemente H."/>
            <person name="Chen E.C.H."/>
            <person name="De La Providencia I."/>
            <person name="Hainaut M."/>
            <person name="Kuo A."/>
            <person name="Kohler A."/>
            <person name="Murat C."/>
            <person name="Tang N."/>
            <person name="Roy S."/>
            <person name="Loubradou J."/>
            <person name="Henrissat B."/>
            <person name="Grigoriev I.V."/>
            <person name="Corradi N."/>
            <person name="Roux C."/>
            <person name="Martin F.M."/>
        </authorList>
    </citation>
    <scope>NUCLEOTIDE SEQUENCE [LARGE SCALE GENOMIC DNA]</scope>
    <source>
        <strain evidence="1 2">DAOM 227022</strain>
    </source>
</reference>
<accession>A0A397SDM3</accession>
<sequence>MGRKNDSPSSWSKLQGKMFFEFFGPEWEGKMVLCAFSSILESEMYVKLGMTFLWFRHLELGNEVSSRNFYLMHLLKKSLVEMVCPELGKPKNSALEIQD</sequence>
<dbReference type="EMBL" id="QKYT01000888">
    <property type="protein sequence ID" value="RIA80841.1"/>
    <property type="molecule type" value="Genomic_DNA"/>
</dbReference>
<comment type="caution">
    <text evidence="1">The sequence shown here is derived from an EMBL/GenBank/DDBJ whole genome shotgun (WGS) entry which is preliminary data.</text>
</comment>
<evidence type="ECO:0000313" key="2">
    <source>
        <dbReference type="Proteomes" id="UP000265703"/>
    </source>
</evidence>
<organism evidence="1 2">
    <name type="scientific">Glomus cerebriforme</name>
    <dbReference type="NCBI Taxonomy" id="658196"/>
    <lineage>
        <taxon>Eukaryota</taxon>
        <taxon>Fungi</taxon>
        <taxon>Fungi incertae sedis</taxon>
        <taxon>Mucoromycota</taxon>
        <taxon>Glomeromycotina</taxon>
        <taxon>Glomeromycetes</taxon>
        <taxon>Glomerales</taxon>
        <taxon>Glomeraceae</taxon>
        <taxon>Glomus</taxon>
    </lineage>
</organism>
<dbReference type="AlphaFoldDB" id="A0A397SDM3"/>
<dbReference type="Proteomes" id="UP000265703">
    <property type="component" value="Unassembled WGS sequence"/>
</dbReference>
<protein>
    <submittedName>
        <fullName evidence="1">Uncharacterized protein</fullName>
    </submittedName>
</protein>
<keyword evidence="2" id="KW-1185">Reference proteome</keyword>
<evidence type="ECO:0000313" key="1">
    <source>
        <dbReference type="EMBL" id="RIA80841.1"/>
    </source>
</evidence>